<dbReference type="Proteomes" id="UP000306585">
    <property type="component" value="Unassembled WGS sequence"/>
</dbReference>
<dbReference type="EMBL" id="VBRY01000003">
    <property type="protein sequence ID" value="TLS68182.1"/>
    <property type="molecule type" value="Genomic_DNA"/>
</dbReference>
<comment type="caution">
    <text evidence="1">The sequence shown here is derived from an EMBL/GenBank/DDBJ whole genome shotgun (WGS) entry which is preliminary data.</text>
</comment>
<dbReference type="AlphaFoldDB" id="A0A5R9GW64"/>
<name>A0A5R9GW64_9PROT</name>
<protein>
    <submittedName>
        <fullName evidence="1">Uncharacterized protein</fullName>
    </submittedName>
</protein>
<keyword evidence="2" id="KW-1185">Reference proteome</keyword>
<accession>A0A5R9GW64</accession>
<sequence length="74" mass="8435">MGIYHHQKADRAPIEALKALYRSAFAEEPALLLILDDDHKGRIDAHLYAGSDHHRRINLDMIEDGPLYPAVMTR</sequence>
<gene>
    <name evidence="1" type="ORF">FEF65_04075</name>
</gene>
<evidence type="ECO:0000313" key="1">
    <source>
        <dbReference type="EMBL" id="TLS68182.1"/>
    </source>
</evidence>
<evidence type="ECO:0000313" key="2">
    <source>
        <dbReference type="Proteomes" id="UP000306585"/>
    </source>
</evidence>
<reference evidence="1 2" key="1">
    <citation type="journal article" date="2019" name="Appl. Environ. Microbiol.">
        <title>Environmental Evidence and Genomic Insight of Iron-oxidizing Bacteria Preference Towards More Corrosion Resistant Stainless Steel at Higher Salinities.</title>
        <authorList>
            <person name="Garrison C.E."/>
            <person name="Price K.A."/>
            <person name="Field E.K."/>
        </authorList>
    </citation>
    <scope>NUCLEOTIDE SEQUENCE [LARGE SCALE GENOMIC DNA]</scope>
    <source>
        <strain evidence="1 2">P3</strain>
    </source>
</reference>
<dbReference type="RefSeq" id="WP_138238518.1">
    <property type="nucleotide sequence ID" value="NZ_VBRY01000003.1"/>
</dbReference>
<organism evidence="1 2">
    <name type="scientific">Mariprofundus erugo</name>
    <dbReference type="NCBI Taxonomy" id="2528639"/>
    <lineage>
        <taxon>Bacteria</taxon>
        <taxon>Pseudomonadati</taxon>
        <taxon>Pseudomonadota</taxon>
        <taxon>Candidatius Mariprofundia</taxon>
        <taxon>Mariprofundales</taxon>
        <taxon>Mariprofundaceae</taxon>
        <taxon>Mariprofundus</taxon>
    </lineage>
</organism>
<proteinExistence type="predicted"/>